<sequence length="361" mass="41189">MASGSGKPRTYQMVVAKANHRKTRTLLLLKDYLRDDLSSCSSSGFRSLPRRQCCLQQLQPRASAKSVLQKALEALFNAIKSRNKGGVGVLSRSFFWKKASKRESISTCSLTDVEMEGSVTTTNTCSVTNSARVDSRGKKDWTKVKEQFSPVSVLDCPLFDDDEESTSPFSSPSRSTLEGAKHIQQRRHFNRVDLEKKMSWSELQEDESIYNYPTKPCPVLVSITSTQNENNNLLHDSVEKNALDLLTRVKNSISSVCLRIEMEKLLFDFFKQSIWENTDIKNSMKCHLCNVAEDWIRGQSHVQDLSLQTRKGREIYVKEMDKCGSWRTFEEEIQGLAMELEVEFSTRLVNELVVDLTMCFF</sequence>
<dbReference type="HOGENOM" id="CLU_048506_0_0_1"/>
<dbReference type="RefSeq" id="XP_006573758.1">
    <property type="nucleotide sequence ID" value="XM_006573695.3"/>
</dbReference>
<dbReference type="PaxDb" id="3847-GLYMA01G42495.1"/>
<dbReference type="PANTHER" id="PTHR33623">
    <property type="entry name" value="OS04G0572500 PROTEIN"/>
    <property type="match status" value="1"/>
</dbReference>
<dbReference type="GeneID" id="102659854"/>
<dbReference type="AlphaFoldDB" id="K7K552"/>
<name>K7K552_SOYBN</name>
<reference evidence="2" key="3">
    <citation type="submission" date="2018-07" db="EMBL/GenBank/DDBJ databases">
        <title>WGS assembly of Glycine max.</title>
        <authorList>
            <person name="Schmutz J."/>
            <person name="Cannon S."/>
            <person name="Schlueter J."/>
            <person name="Ma J."/>
            <person name="Mitros T."/>
            <person name="Nelson W."/>
            <person name="Hyten D."/>
            <person name="Song Q."/>
            <person name="Thelen J."/>
            <person name="Cheng J."/>
            <person name="Xu D."/>
            <person name="Hellsten U."/>
            <person name="May G."/>
            <person name="Yu Y."/>
            <person name="Sakurai T."/>
            <person name="Umezawa T."/>
            <person name="Bhattacharyya M."/>
            <person name="Sandhu D."/>
            <person name="Valliyodan B."/>
            <person name="Lindquist E."/>
            <person name="Peto M."/>
            <person name="Grant D."/>
            <person name="Shu S."/>
            <person name="Goodstein D."/>
            <person name="Barry K."/>
            <person name="Futrell-Griggs M."/>
            <person name="Abernathy B."/>
            <person name="Du J."/>
            <person name="Tian Z."/>
            <person name="Zhu L."/>
            <person name="Gill N."/>
            <person name="Joshi T."/>
            <person name="Libault M."/>
            <person name="Sethuraman A."/>
            <person name="Zhang X."/>
            <person name="Shinozaki K."/>
            <person name="Nguyen H."/>
            <person name="Wing R."/>
            <person name="Cregan P."/>
            <person name="Specht J."/>
            <person name="Grimwood J."/>
            <person name="Rokhsar D."/>
            <person name="Stacey G."/>
            <person name="Shoemaker R."/>
            <person name="Jackson S."/>
        </authorList>
    </citation>
    <scope>NUCLEOTIDE SEQUENCE</scope>
    <source>
        <tissue evidence="2">Callus</tissue>
    </source>
</reference>
<dbReference type="Gramene" id="KRH77481">
    <property type="protein sequence ID" value="KRH77481"/>
    <property type="gene ID" value="GLYMA_01G215900"/>
</dbReference>
<feature type="compositionally biased region" description="Low complexity" evidence="1">
    <location>
        <begin position="166"/>
        <end position="176"/>
    </location>
</feature>
<organism evidence="3">
    <name type="scientific">Glycine max</name>
    <name type="common">Soybean</name>
    <name type="synonym">Glycine hispida</name>
    <dbReference type="NCBI Taxonomy" id="3847"/>
    <lineage>
        <taxon>Eukaryota</taxon>
        <taxon>Viridiplantae</taxon>
        <taxon>Streptophyta</taxon>
        <taxon>Embryophyta</taxon>
        <taxon>Tracheophyta</taxon>
        <taxon>Spermatophyta</taxon>
        <taxon>Magnoliopsida</taxon>
        <taxon>eudicotyledons</taxon>
        <taxon>Gunneridae</taxon>
        <taxon>Pentapetalae</taxon>
        <taxon>rosids</taxon>
        <taxon>fabids</taxon>
        <taxon>Fabales</taxon>
        <taxon>Fabaceae</taxon>
        <taxon>Papilionoideae</taxon>
        <taxon>50 kb inversion clade</taxon>
        <taxon>NPAAA clade</taxon>
        <taxon>indigoferoid/millettioid clade</taxon>
        <taxon>Phaseoleae</taxon>
        <taxon>Glycine</taxon>
        <taxon>Glycine subgen. Soja</taxon>
    </lineage>
</organism>
<dbReference type="eggNOG" id="ENOG502QU97">
    <property type="taxonomic scope" value="Eukaryota"/>
</dbReference>
<reference evidence="3" key="2">
    <citation type="submission" date="2018-02" db="UniProtKB">
        <authorList>
            <consortium name="EnsemblPlants"/>
        </authorList>
    </citation>
    <scope>IDENTIFICATION</scope>
    <source>
        <strain evidence="3">Williams 82</strain>
    </source>
</reference>
<protein>
    <recommendedName>
        <fullName evidence="5">DUF4378 domain-containing protein</fullName>
    </recommendedName>
</protein>
<evidence type="ECO:0000313" key="2">
    <source>
        <dbReference type="EMBL" id="KRH77481.1"/>
    </source>
</evidence>
<reference evidence="2 3" key="1">
    <citation type="journal article" date="2010" name="Nature">
        <title>Genome sequence of the palaeopolyploid soybean.</title>
        <authorList>
            <person name="Schmutz J."/>
            <person name="Cannon S.B."/>
            <person name="Schlueter J."/>
            <person name="Ma J."/>
            <person name="Mitros T."/>
            <person name="Nelson W."/>
            <person name="Hyten D.L."/>
            <person name="Song Q."/>
            <person name="Thelen J.J."/>
            <person name="Cheng J."/>
            <person name="Xu D."/>
            <person name="Hellsten U."/>
            <person name="May G.D."/>
            <person name="Yu Y."/>
            <person name="Sakurai T."/>
            <person name="Umezawa T."/>
            <person name="Bhattacharyya M.K."/>
            <person name="Sandhu D."/>
            <person name="Valliyodan B."/>
            <person name="Lindquist E."/>
            <person name="Peto M."/>
            <person name="Grant D."/>
            <person name="Shu S."/>
            <person name="Goodstein D."/>
            <person name="Barry K."/>
            <person name="Futrell-Griggs M."/>
            <person name="Abernathy B."/>
            <person name="Du J."/>
            <person name="Tian Z."/>
            <person name="Zhu L."/>
            <person name="Gill N."/>
            <person name="Joshi T."/>
            <person name="Libault M."/>
            <person name="Sethuraman A."/>
            <person name="Zhang X.-C."/>
            <person name="Shinozaki K."/>
            <person name="Nguyen H.T."/>
            <person name="Wing R.A."/>
            <person name="Cregan P."/>
            <person name="Specht J."/>
            <person name="Grimwood J."/>
            <person name="Rokhsar D."/>
            <person name="Stacey G."/>
            <person name="Shoemaker R.C."/>
            <person name="Jackson S.A."/>
        </authorList>
    </citation>
    <scope>NUCLEOTIDE SEQUENCE [LARGE SCALE GENOMIC DNA]</scope>
    <source>
        <strain evidence="3">cv. Williams 82</strain>
        <tissue evidence="2">Callus</tissue>
    </source>
</reference>
<gene>
    <name evidence="3" type="primary">LOC102659854</name>
    <name evidence="2" type="ORF">GLYMA_01G215900</name>
</gene>
<keyword evidence="4" id="KW-1185">Reference proteome</keyword>
<dbReference type="OrthoDB" id="668456at2759"/>
<dbReference type="EnsemblPlants" id="KRH77481">
    <property type="protein sequence ID" value="KRH77481"/>
    <property type="gene ID" value="GLYMA_01G215900"/>
</dbReference>
<evidence type="ECO:0000313" key="4">
    <source>
        <dbReference type="Proteomes" id="UP000008827"/>
    </source>
</evidence>
<dbReference type="PANTHER" id="PTHR33623:SF4">
    <property type="entry name" value="DUF4378 DOMAIN-CONTAINING PROTEIN"/>
    <property type="match status" value="1"/>
</dbReference>
<feature type="region of interest" description="Disordered" evidence="1">
    <location>
        <begin position="162"/>
        <end position="181"/>
    </location>
</feature>
<accession>K7K552</accession>
<evidence type="ECO:0000313" key="3">
    <source>
        <dbReference type="EnsemblPlants" id="KRH77481"/>
    </source>
</evidence>
<dbReference type="Proteomes" id="UP000008827">
    <property type="component" value="Chromosome 1"/>
</dbReference>
<evidence type="ECO:0008006" key="5">
    <source>
        <dbReference type="Google" id="ProtNLM"/>
    </source>
</evidence>
<proteinExistence type="predicted"/>
<evidence type="ECO:0000256" key="1">
    <source>
        <dbReference type="SAM" id="MobiDB-lite"/>
    </source>
</evidence>
<dbReference type="EMBL" id="CM000834">
    <property type="protein sequence ID" value="KRH77481.1"/>
    <property type="molecule type" value="Genomic_DNA"/>
</dbReference>
<dbReference type="KEGG" id="gmx:102659854"/>